<comment type="caution">
    <text evidence="3">The sequence shown here is derived from an EMBL/GenBank/DDBJ whole genome shotgun (WGS) entry which is preliminary data.</text>
</comment>
<evidence type="ECO:0000256" key="1">
    <source>
        <dbReference type="ARBA" id="ARBA00011012"/>
    </source>
</evidence>
<dbReference type="PANTHER" id="PTHR10182">
    <property type="entry name" value="CALCIUM-BINDING PROTEIN 39-RELATED"/>
    <property type="match status" value="1"/>
</dbReference>
<evidence type="ECO:0000313" key="3">
    <source>
        <dbReference type="EMBL" id="KAL0367630.1"/>
    </source>
</evidence>
<keyword evidence="2" id="KW-0175">Coiled coil</keyword>
<dbReference type="EMBL" id="JACGWJ010000015">
    <property type="protein sequence ID" value="KAL0367630.1"/>
    <property type="molecule type" value="Genomic_DNA"/>
</dbReference>
<dbReference type="InterPro" id="IPR016024">
    <property type="entry name" value="ARM-type_fold"/>
</dbReference>
<dbReference type="Gene3D" id="1.25.10.10">
    <property type="entry name" value="Leucine-rich Repeat Variant"/>
    <property type="match status" value="2"/>
</dbReference>
<feature type="coiled-coil region" evidence="2">
    <location>
        <begin position="108"/>
        <end position="135"/>
    </location>
</feature>
<reference evidence="3" key="1">
    <citation type="submission" date="2020-06" db="EMBL/GenBank/DDBJ databases">
        <authorList>
            <person name="Li T."/>
            <person name="Hu X."/>
            <person name="Zhang T."/>
            <person name="Song X."/>
            <person name="Zhang H."/>
            <person name="Dai N."/>
            <person name="Sheng W."/>
            <person name="Hou X."/>
            <person name="Wei L."/>
        </authorList>
    </citation>
    <scope>NUCLEOTIDE SEQUENCE</scope>
    <source>
        <strain evidence="3">G02</strain>
        <tissue evidence="3">Leaf</tissue>
    </source>
</reference>
<comment type="similarity">
    <text evidence="1">Belongs to the Mo25 family.</text>
</comment>
<dbReference type="Pfam" id="PF08569">
    <property type="entry name" value="Mo25"/>
    <property type="match status" value="2"/>
</dbReference>
<dbReference type="PANTHER" id="PTHR10182:SF3">
    <property type="entry name" value="PROTEIN MO25"/>
    <property type="match status" value="1"/>
</dbReference>
<dbReference type="GO" id="GO:0035556">
    <property type="term" value="P:intracellular signal transduction"/>
    <property type="evidence" value="ECO:0007669"/>
    <property type="project" value="TreeGrafter"/>
</dbReference>
<dbReference type="GO" id="GO:0043539">
    <property type="term" value="F:protein serine/threonine kinase activator activity"/>
    <property type="evidence" value="ECO:0007669"/>
    <property type="project" value="TreeGrafter"/>
</dbReference>
<sequence>MQQFTSLDRKIRVCDVTLDLGGRRCPLPPRSGALLNLGGDTTIRCPIHPKVKRGGGGCREAEAGRRDRKAHVEAQAGAVAWLAIGRQSRPKTPQELVKAIKDSLMALDSQTVAEVKALEKALEEVEKNIVAMRVMLTGDGEAEPNADQISQLALEICNQDAIPLFFDNFPILGWETRKILVQCWSLLLKQKVDSVFCCAQYMENHLELLDFLLACYDNKEIAVHCGNMLRECIKVPTLAKYIVDSPSFELFFKFVELPNFDVSSDAFATFKFFEHYEKLLMSANYVTRRQSLKDSSKNIQILAFDIFKIFVANPNKPQDIKIILAKNHEKLLALLQNLSPGKGDEDDEFEEEKEMIMKEIQRLARLQNLTS</sequence>
<gene>
    <name evidence="3" type="ORF">Sradi_3653100</name>
</gene>
<proteinExistence type="inferred from homology"/>
<dbReference type="InterPro" id="IPR011989">
    <property type="entry name" value="ARM-like"/>
</dbReference>
<accession>A0AAW2QJC3</accession>
<dbReference type="InterPro" id="IPR013878">
    <property type="entry name" value="Mo25"/>
</dbReference>
<protein>
    <submittedName>
        <fullName evidence="3">Calcium-binding protein 39</fullName>
    </submittedName>
</protein>
<evidence type="ECO:0000256" key="2">
    <source>
        <dbReference type="SAM" id="Coils"/>
    </source>
</evidence>
<reference evidence="3" key="2">
    <citation type="journal article" date="2024" name="Plant">
        <title>Genomic evolution and insights into agronomic trait innovations of Sesamum species.</title>
        <authorList>
            <person name="Miao H."/>
            <person name="Wang L."/>
            <person name="Qu L."/>
            <person name="Liu H."/>
            <person name="Sun Y."/>
            <person name="Le M."/>
            <person name="Wang Q."/>
            <person name="Wei S."/>
            <person name="Zheng Y."/>
            <person name="Lin W."/>
            <person name="Duan Y."/>
            <person name="Cao H."/>
            <person name="Xiong S."/>
            <person name="Wang X."/>
            <person name="Wei L."/>
            <person name="Li C."/>
            <person name="Ma Q."/>
            <person name="Ju M."/>
            <person name="Zhao R."/>
            <person name="Li G."/>
            <person name="Mu C."/>
            <person name="Tian Q."/>
            <person name="Mei H."/>
            <person name="Zhang T."/>
            <person name="Gao T."/>
            <person name="Zhang H."/>
        </authorList>
    </citation>
    <scope>NUCLEOTIDE SEQUENCE</scope>
    <source>
        <strain evidence="3">G02</strain>
    </source>
</reference>
<dbReference type="AlphaFoldDB" id="A0AAW2QJC3"/>
<name>A0AAW2QJC3_SESRA</name>
<dbReference type="SUPFAM" id="SSF48371">
    <property type="entry name" value="ARM repeat"/>
    <property type="match status" value="1"/>
</dbReference>
<organism evidence="3">
    <name type="scientific">Sesamum radiatum</name>
    <name type="common">Black benniseed</name>
    <dbReference type="NCBI Taxonomy" id="300843"/>
    <lineage>
        <taxon>Eukaryota</taxon>
        <taxon>Viridiplantae</taxon>
        <taxon>Streptophyta</taxon>
        <taxon>Embryophyta</taxon>
        <taxon>Tracheophyta</taxon>
        <taxon>Spermatophyta</taxon>
        <taxon>Magnoliopsida</taxon>
        <taxon>eudicotyledons</taxon>
        <taxon>Gunneridae</taxon>
        <taxon>Pentapetalae</taxon>
        <taxon>asterids</taxon>
        <taxon>lamiids</taxon>
        <taxon>Lamiales</taxon>
        <taxon>Pedaliaceae</taxon>
        <taxon>Sesamum</taxon>
    </lineage>
</organism>